<dbReference type="WBParaSite" id="EVEC_0000410401-mRNA-1">
    <property type="protein sequence ID" value="EVEC_0000410401-mRNA-1"/>
    <property type="gene ID" value="EVEC_0000410401"/>
</dbReference>
<feature type="compositionally biased region" description="Acidic residues" evidence="7">
    <location>
        <begin position="222"/>
        <end position="231"/>
    </location>
</feature>
<comment type="similarity">
    <text evidence="2">Belongs to the fl(2)d family.</text>
</comment>
<feature type="coiled-coil region" evidence="6">
    <location>
        <begin position="143"/>
        <end position="198"/>
    </location>
</feature>
<evidence type="ECO:0000313" key="8">
    <source>
        <dbReference type="WBParaSite" id="EVEC_0000410401-mRNA-1"/>
    </source>
</evidence>
<organism evidence="8">
    <name type="scientific">Enterobius vermicularis</name>
    <name type="common">Human pinworm</name>
    <dbReference type="NCBI Taxonomy" id="51028"/>
    <lineage>
        <taxon>Eukaryota</taxon>
        <taxon>Metazoa</taxon>
        <taxon>Ecdysozoa</taxon>
        <taxon>Nematoda</taxon>
        <taxon>Chromadorea</taxon>
        <taxon>Rhabditida</taxon>
        <taxon>Spirurina</taxon>
        <taxon>Oxyuridomorpha</taxon>
        <taxon>Oxyuroidea</taxon>
        <taxon>Oxyuridae</taxon>
        <taxon>Enterobius</taxon>
    </lineage>
</organism>
<dbReference type="Pfam" id="PF17098">
    <property type="entry name" value="Wtap"/>
    <property type="match status" value="1"/>
</dbReference>
<dbReference type="PANTHER" id="PTHR15217:SF0">
    <property type="entry name" value="PRE-MRNA-SPLICING REGULATOR WTAP"/>
    <property type="match status" value="1"/>
</dbReference>
<evidence type="ECO:0000256" key="7">
    <source>
        <dbReference type="SAM" id="MobiDB-lite"/>
    </source>
</evidence>
<dbReference type="GO" id="GO:0000381">
    <property type="term" value="P:regulation of alternative mRNA splicing, via spliceosome"/>
    <property type="evidence" value="ECO:0007669"/>
    <property type="project" value="InterPro"/>
</dbReference>
<dbReference type="GO" id="GO:0005634">
    <property type="term" value="C:nucleus"/>
    <property type="evidence" value="ECO:0007669"/>
    <property type="project" value="UniProtKB-SubCell"/>
</dbReference>
<evidence type="ECO:0000256" key="6">
    <source>
        <dbReference type="SAM" id="Coils"/>
    </source>
</evidence>
<dbReference type="GO" id="GO:0016556">
    <property type="term" value="P:mRNA modification"/>
    <property type="evidence" value="ECO:0007669"/>
    <property type="project" value="InterPro"/>
</dbReference>
<evidence type="ECO:0000256" key="2">
    <source>
        <dbReference type="ARBA" id="ARBA00010313"/>
    </source>
</evidence>
<feature type="coiled-coil region" evidence="6">
    <location>
        <begin position="86"/>
        <end position="113"/>
    </location>
</feature>
<dbReference type="GO" id="GO:0006397">
    <property type="term" value="P:mRNA processing"/>
    <property type="evidence" value="ECO:0007669"/>
    <property type="project" value="UniProtKB-KW"/>
</dbReference>
<keyword evidence="5" id="KW-0539">Nucleus</keyword>
<accession>A0A0N4V288</accession>
<dbReference type="AlphaFoldDB" id="A0A0N4V288"/>
<feature type="compositionally biased region" description="Gly residues" evidence="7">
    <location>
        <begin position="281"/>
        <end position="291"/>
    </location>
</feature>
<keyword evidence="3" id="KW-0507">mRNA processing</keyword>
<dbReference type="GO" id="GO:0008380">
    <property type="term" value="P:RNA splicing"/>
    <property type="evidence" value="ECO:0007669"/>
    <property type="project" value="UniProtKB-KW"/>
</dbReference>
<proteinExistence type="inferred from homology"/>
<evidence type="ECO:0000256" key="3">
    <source>
        <dbReference type="ARBA" id="ARBA00022664"/>
    </source>
</evidence>
<dbReference type="PANTHER" id="PTHR15217">
    <property type="entry name" value="WILMS' TUMOR 1-ASSOCIATING PROTEIN"/>
    <property type="match status" value="1"/>
</dbReference>
<dbReference type="InterPro" id="IPR033757">
    <property type="entry name" value="WTAP"/>
</dbReference>
<keyword evidence="4" id="KW-0508">mRNA splicing</keyword>
<protein>
    <submittedName>
        <fullName evidence="8">Lebercilin domain-containing protein</fullName>
    </submittedName>
</protein>
<name>A0A0N4V288_ENTVE</name>
<reference evidence="8" key="1">
    <citation type="submission" date="2017-02" db="UniProtKB">
        <authorList>
            <consortium name="WormBaseParasite"/>
        </authorList>
    </citation>
    <scope>IDENTIFICATION</scope>
</reference>
<feature type="region of interest" description="Disordered" evidence="7">
    <location>
        <begin position="222"/>
        <end position="291"/>
    </location>
</feature>
<comment type="subcellular location">
    <subcellularLocation>
        <location evidence="1">Nucleus</location>
    </subcellularLocation>
</comment>
<evidence type="ECO:0000256" key="1">
    <source>
        <dbReference type="ARBA" id="ARBA00004123"/>
    </source>
</evidence>
<keyword evidence="6" id="KW-0175">Coiled coil</keyword>
<evidence type="ECO:0000256" key="5">
    <source>
        <dbReference type="ARBA" id="ARBA00023242"/>
    </source>
</evidence>
<sequence>LKVICRFTSIFTSITFRCIQANEKIGTLQDEIEKERRRENFATLRLAVKEKLTTELMEEVESVRKSCADERRADRMMMDHFTGQVFQAMRDKLRQYRKELKLLRLELDAARNGSESTEVRKLVKKCEKLEQLYGTCNSDQQKITRLEVLLAYANKTIEKLRRRQRDLNELFVDHDAEVSKLQSELAHLKEENRRLLEGHELERENLVMSRIGKHLEDADFDLVDNSGDEMESVSSGELNEKKEKTKAPGSATPERRDVDAVKVSSSGSEPDDAVVISSPEAGGGGSGPGSD</sequence>
<evidence type="ECO:0000256" key="4">
    <source>
        <dbReference type="ARBA" id="ARBA00023187"/>
    </source>
</evidence>